<evidence type="ECO:0000313" key="1">
    <source>
        <dbReference type="EMBL" id="SED09692.1"/>
    </source>
</evidence>
<organism evidence="1 2">
    <name type="scientific">Bradyrhizobium erythrophlei</name>
    <dbReference type="NCBI Taxonomy" id="1437360"/>
    <lineage>
        <taxon>Bacteria</taxon>
        <taxon>Pseudomonadati</taxon>
        <taxon>Pseudomonadota</taxon>
        <taxon>Alphaproteobacteria</taxon>
        <taxon>Hyphomicrobiales</taxon>
        <taxon>Nitrobacteraceae</taxon>
        <taxon>Bradyrhizobium</taxon>
    </lineage>
</organism>
<dbReference type="OrthoDB" id="9853833at2"/>
<accession>A0A1H4XVB7</accession>
<dbReference type="AlphaFoldDB" id="A0A1H4XVB7"/>
<dbReference type="RefSeq" id="WP_092117512.1">
    <property type="nucleotide sequence ID" value="NZ_FNTH01000001.1"/>
</dbReference>
<protein>
    <submittedName>
        <fullName evidence="1">Uncharacterized protein</fullName>
    </submittedName>
</protein>
<reference evidence="1 2" key="1">
    <citation type="submission" date="2016-10" db="EMBL/GenBank/DDBJ databases">
        <authorList>
            <person name="de Groot N.N."/>
        </authorList>
    </citation>
    <scope>NUCLEOTIDE SEQUENCE [LARGE SCALE GENOMIC DNA]</scope>
    <source>
        <strain evidence="1 2">MT12</strain>
    </source>
</reference>
<name>A0A1H4XVB7_9BRAD</name>
<dbReference type="Proteomes" id="UP000198992">
    <property type="component" value="Unassembled WGS sequence"/>
</dbReference>
<dbReference type="EMBL" id="FNTH01000001">
    <property type="protein sequence ID" value="SED09692.1"/>
    <property type="molecule type" value="Genomic_DNA"/>
</dbReference>
<evidence type="ECO:0000313" key="2">
    <source>
        <dbReference type="Proteomes" id="UP000198992"/>
    </source>
</evidence>
<proteinExistence type="predicted"/>
<gene>
    <name evidence="1" type="ORF">SAMN05444164_3678</name>
</gene>
<sequence length="108" mass="11953">MIDREQFLEDWRLLGERVYILKTLSLAHPRGLAEAFLLKRERSGSKGQEATTIEEIRQIGEAVTVAADLVQCADKLVRDIADWCDTAQAQQKQEALSSLQGVTPAGNA</sequence>